<evidence type="ECO:0000313" key="2">
    <source>
        <dbReference type="EMBL" id="CDG96667.1"/>
    </source>
</evidence>
<gene>
    <name evidence="2" type="ORF">XBP1_2190013</name>
</gene>
<feature type="domain" description="KilA-N DNA-binding" evidence="1">
    <location>
        <begin position="21"/>
        <end position="104"/>
    </location>
</feature>
<evidence type="ECO:0000259" key="1">
    <source>
        <dbReference type="Pfam" id="PF10543"/>
    </source>
</evidence>
<dbReference type="RefSeq" id="WP_071826762.1">
    <property type="nucleotide sequence ID" value="NZ_CAWLWN010000188.1"/>
</dbReference>
<reference evidence="2" key="1">
    <citation type="submission" date="2013-07" db="EMBL/GenBank/DDBJ databases">
        <title>Sub-species coevolution in mutualistic symbiosis.</title>
        <authorList>
            <person name="Murfin K."/>
            <person name="Klassen J."/>
            <person name="Lee M."/>
            <person name="Forst S."/>
            <person name="Stock P."/>
            <person name="Goodrich-Blair H."/>
        </authorList>
    </citation>
    <scope>NUCLEOTIDE SEQUENCE [LARGE SCALE GENOMIC DNA]</scope>
    <source>
        <strain evidence="2">Puntauvense</strain>
    </source>
</reference>
<protein>
    <recommendedName>
        <fullName evidence="1">KilA-N DNA-binding domain-containing protein</fullName>
    </recommendedName>
</protein>
<dbReference type="EMBL" id="CBSW010000134">
    <property type="protein sequence ID" value="CDG96667.1"/>
    <property type="molecule type" value="Genomic_DNA"/>
</dbReference>
<dbReference type="Pfam" id="PF10543">
    <property type="entry name" value="ORF6N"/>
    <property type="match status" value="1"/>
</dbReference>
<dbReference type="HOGENOM" id="CLU_046670_14_0_6"/>
<name>A0A077NEJ1_XENBV</name>
<dbReference type="AlphaFoldDB" id="A0A077NEJ1"/>
<proteinExistence type="predicted"/>
<dbReference type="Proteomes" id="UP000028511">
    <property type="component" value="Unassembled WGS sequence"/>
</dbReference>
<dbReference type="InterPro" id="IPR018873">
    <property type="entry name" value="KilA-N_DNA-bd_domain"/>
</dbReference>
<comment type="caution">
    <text evidence="2">The sequence shown here is derived from an EMBL/GenBank/DDBJ whole genome shotgun (WGS) entry which is preliminary data.</text>
</comment>
<sequence length="276" mass="31544">MSIVSTVANTINNSVRSLPPVMHNRMPVITTELLANVYETDANNIQQNFKRNKGRFVEGKHFFNLTGSILREFKNRLTVSQSVGKNARSLTLWTERGAARHAKMLDTDKAWDVFEALEDFYFNQKEAEEVKPKTRRSTASQLTPLRQTAERLITTGLGRIYPDIWKLVHEHFEVKHITQLEPSQITEAIEFLNVLEGEYLGKEELPVLHGYSGFSGKLLMELENGEVVYSSALTPNHHVATINDFMEIAQRAGYLLIRKEDMQPMMKALEGYKFNA</sequence>
<accession>A0A077NEJ1</accession>
<organism evidence="2">
    <name type="scientific">Xenorhabdus bovienii str. puntauvense</name>
    <dbReference type="NCBI Taxonomy" id="1398201"/>
    <lineage>
        <taxon>Bacteria</taxon>
        <taxon>Pseudomonadati</taxon>
        <taxon>Pseudomonadota</taxon>
        <taxon>Gammaproteobacteria</taxon>
        <taxon>Enterobacterales</taxon>
        <taxon>Morganellaceae</taxon>
        <taxon>Xenorhabdus</taxon>
    </lineage>
</organism>